<protein>
    <recommendedName>
        <fullName evidence="4">Flagellar motor switch protein FliG</fullName>
    </recommendedName>
</protein>
<dbReference type="EMBL" id="CP035708">
    <property type="protein sequence ID" value="QEN01695.1"/>
    <property type="molecule type" value="Genomic_DNA"/>
</dbReference>
<evidence type="ECO:0000256" key="7">
    <source>
        <dbReference type="ARBA" id="ARBA00022779"/>
    </source>
</evidence>
<evidence type="ECO:0000259" key="11">
    <source>
        <dbReference type="Pfam" id="PF01706"/>
    </source>
</evidence>
<dbReference type="PANTHER" id="PTHR30534:SF0">
    <property type="entry name" value="FLAGELLAR MOTOR SWITCH PROTEIN FLIG"/>
    <property type="match status" value="1"/>
</dbReference>
<evidence type="ECO:0000256" key="10">
    <source>
        <dbReference type="ARBA" id="ARBA00025598"/>
    </source>
</evidence>
<dbReference type="AlphaFoldDB" id="A0A5C1Q139"/>
<comment type="function">
    <text evidence="10">FliG is one of three proteins (FliG, FliN, FliM) that forms the rotor-mounted switch complex (C ring), located at the base of the basal body. This complex interacts with the CheY and CheZ chemotaxis proteins, in addition to contacting components of the motor that determine the direction of flagellar rotation.</text>
</comment>
<evidence type="ECO:0000256" key="5">
    <source>
        <dbReference type="ARBA" id="ARBA00022475"/>
    </source>
</evidence>
<dbReference type="EMBL" id="JBEPLS010000011">
    <property type="protein sequence ID" value="MET3604938.1"/>
    <property type="molecule type" value="Genomic_DNA"/>
</dbReference>
<evidence type="ECO:0000313" key="15">
    <source>
        <dbReference type="EMBL" id="QEN01695.1"/>
    </source>
</evidence>
<evidence type="ECO:0000259" key="13">
    <source>
        <dbReference type="Pfam" id="PF14842"/>
    </source>
</evidence>
<accession>A0A5C1Q139</accession>
<dbReference type="InterPro" id="IPR028263">
    <property type="entry name" value="FliG_N"/>
</dbReference>
<feature type="domain" description="Flagellar motor switch protein FliG N-terminal" evidence="13">
    <location>
        <begin position="5"/>
        <end position="98"/>
    </location>
</feature>
<keyword evidence="5" id="KW-1003">Cell membrane</keyword>
<evidence type="ECO:0000259" key="12">
    <source>
        <dbReference type="Pfam" id="PF14841"/>
    </source>
</evidence>
<dbReference type="PRINTS" id="PR00954">
    <property type="entry name" value="FLGMOTORFLIG"/>
</dbReference>
<organism evidence="15 16">
    <name type="scientific">Sphaerotilus sulfidivorans</name>
    <dbReference type="NCBI Taxonomy" id="639200"/>
    <lineage>
        <taxon>Bacteria</taxon>
        <taxon>Pseudomonadati</taxon>
        <taxon>Pseudomonadota</taxon>
        <taxon>Betaproteobacteria</taxon>
        <taxon>Burkholderiales</taxon>
        <taxon>Sphaerotilaceae</taxon>
        <taxon>Sphaerotilus</taxon>
    </lineage>
</organism>
<dbReference type="KEGG" id="snn:EWH46_13555"/>
<dbReference type="OrthoDB" id="9780302at2"/>
<keyword evidence="15" id="KW-0969">Cilium</keyword>
<keyword evidence="17" id="KW-1185">Reference proteome</keyword>
<evidence type="ECO:0000256" key="4">
    <source>
        <dbReference type="ARBA" id="ARBA00021870"/>
    </source>
</evidence>
<reference evidence="15 16" key="1">
    <citation type="submission" date="2019-02" db="EMBL/GenBank/DDBJ databases">
        <title>Complete Genome Sequence and Methylome Analysis of Sphaerotilus natans subsp. sulfidivorans D-507.</title>
        <authorList>
            <person name="Fomenkov A."/>
            <person name="Gridneva E."/>
            <person name="Smolyakov D."/>
            <person name="Dubinina G."/>
            <person name="Vincze T."/>
            <person name="Grabovich M."/>
            <person name="Roberts R.J."/>
        </authorList>
    </citation>
    <scope>NUCLEOTIDE SEQUENCE [LARGE SCALE GENOMIC DNA]</scope>
    <source>
        <strain evidence="15 16">D-507</strain>
    </source>
</reference>
<evidence type="ECO:0000313" key="16">
    <source>
        <dbReference type="Proteomes" id="UP000323522"/>
    </source>
</evidence>
<dbReference type="Gene3D" id="1.10.220.30">
    <property type="match status" value="3"/>
</dbReference>
<name>A0A5C1Q139_9BURK</name>
<dbReference type="Proteomes" id="UP001549111">
    <property type="component" value="Unassembled WGS sequence"/>
</dbReference>
<keyword evidence="6" id="KW-0145">Chemotaxis</keyword>
<dbReference type="GO" id="GO:0006935">
    <property type="term" value="P:chemotaxis"/>
    <property type="evidence" value="ECO:0007669"/>
    <property type="project" value="UniProtKB-KW"/>
</dbReference>
<dbReference type="GO" id="GO:0009425">
    <property type="term" value="C:bacterial-type flagellum basal body"/>
    <property type="evidence" value="ECO:0007669"/>
    <property type="project" value="UniProtKB-SubCell"/>
</dbReference>
<dbReference type="FunFam" id="1.10.220.30:FF:000001">
    <property type="entry name" value="Flagellar motor switch protein FliG"/>
    <property type="match status" value="1"/>
</dbReference>
<evidence type="ECO:0000313" key="17">
    <source>
        <dbReference type="Proteomes" id="UP001549111"/>
    </source>
</evidence>
<evidence type="ECO:0000256" key="3">
    <source>
        <dbReference type="ARBA" id="ARBA00010299"/>
    </source>
</evidence>
<dbReference type="Proteomes" id="UP000323522">
    <property type="component" value="Chromosome"/>
</dbReference>
<keyword evidence="9" id="KW-0975">Bacterial flagellum</keyword>
<dbReference type="InterPro" id="IPR000090">
    <property type="entry name" value="Flg_Motor_Flig"/>
</dbReference>
<feature type="domain" description="Flagellar motor switch protein FliG C-terminal" evidence="11">
    <location>
        <begin position="216"/>
        <end position="322"/>
    </location>
</feature>
<evidence type="ECO:0000256" key="9">
    <source>
        <dbReference type="ARBA" id="ARBA00023143"/>
    </source>
</evidence>
<reference evidence="14 17" key="2">
    <citation type="submission" date="2024-06" db="EMBL/GenBank/DDBJ databases">
        <title>Genomic Encyclopedia of Type Strains, Phase IV (KMG-IV): sequencing the most valuable type-strain genomes for metagenomic binning, comparative biology and taxonomic classification.</title>
        <authorList>
            <person name="Goeker M."/>
        </authorList>
    </citation>
    <scope>NUCLEOTIDE SEQUENCE [LARGE SCALE GENOMIC DNA]</scope>
    <source>
        <strain evidence="14 17">D-501</strain>
    </source>
</reference>
<dbReference type="Pfam" id="PF14841">
    <property type="entry name" value="FliG_M"/>
    <property type="match status" value="1"/>
</dbReference>
<evidence type="ECO:0000256" key="1">
    <source>
        <dbReference type="ARBA" id="ARBA00004117"/>
    </source>
</evidence>
<evidence type="ECO:0000256" key="6">
    <source>
        <dbReference type="ARBA" id="ARBA00022500"/>
    </source>
</evidence>
<dbReference type="Pfam" id="PF01706">
    <property type="entry name" value="FliG_C"/>
    <property type="match status" value="1"/>
</dbReference>
<evidence type="ECO:0000313" key="14">
    <source>
        <dbReference type="EMBL" id="MET3604938.1"/>
    </source>
</evidence>
<comment type="similarity">
    <text evidence="3">Belongs to the FliG family.</text>
</comment>
<dbReference type="GO" id="GO:0071973">
    <property type="term" value="P:bacterial-type flagellum-dependent cell motility"/>
    <property type="evidence" value="ECO:0007669"/>
    <property type="project" value="InterPro"/>
</dbReference>
<dbReference type="GO" id="GO:0003774">
    <property type="term" value="F:cytoskeletal motor activity"/>
    <property type="evidence" value="ECO:0007669"/>
    <property type="project" value="InterPro"/>
</dbReference>
<dbReference type="Pfam" id="PF14842">
    <property type="entry name" value="FliG_N"/>
    <property type="match status" value="1"/>
</dbReference>
<dbReference type="InterPro" id="IPR023087">
    <property type="entry name" value="Flg_Motor_Flig_C"/>
</dbReference>
<keyword evidence="15" id="KW-0282">Flagellum</keyword>
<keyword evidence="7" id="KW-0283">Flagellar rotation</keyword>
<dbReference type="PIRSF" id="PIRSF003161">
    <property type="entry name" value="FliG"/>
    <property type="match status" value="1"/>
</dbReference>
<evidence type="ECO:0000256" key="2">
    <source>
        <dbReference type="ARBA" id="ARBA00004515"/>
    </source>
</evidence>
<keyword evidence="8" id="KW-0472">Membrane</keyword>
<sequence>MDDQGLEDAAILLISMGEEEAAEVFRHLTPKEAQKLGEKMARTKTIQRDRYERVLLRFEEQVHDAGLLELDTDEYVRRVMRRALGDDKANLLIDRIVRVNDAPGIDNLKWMDPAAVADLLRREHPQIVAVILVHLEPEQVSEVLRRFPEGHRNEVMIRLATLDGVQPAALKELSDVLSKVLAGGDRMRKANMGGVKSAAEVLNLLGTAIEASVLDYIRETDSELAQKITDSMFTFDDLMRVDDRGIQALLKEVQSESLLVALKGATDDLREKIFRNMSSRAAEMLREDLASRGPVRVAEVEAEQKEILQIARRLSDEGQLMLGGGSDGQFL</sequence>
<dbReference type="InterPro" id="IPR032779">
    <property type="entry name" value="FliG_M"/>
</dbReference>
<feature type="domain" description="Flagellar motor switch protein FliG middle" evidence="12">
    <location>
        <begin position="113"/>
        <end position="183"/>
    </location>
</feature>
<dbReference type="RefSeq" id="WP_149504362.1">
    <property type="nucleotide sequence ID" value="NZ_CP035708.1"/>
</dbReference>
<evidence type="ECO:0000256" key="8">
    <source>
        <dbReference type="ARBA" id="ARBA00023136"/>
    </source>
</evidence>
<proteinExistence type="inferred from homology"/>
<dbReference type="InterPro" id="IPR011002">
    <property type="entry name" value="FliG_a-hlx"/>
</dbReference>
<dbReference type="NCBIfam" id="TIGR00207">
    <property type="entry name" value="fliG"/>
    <property type="match status" value="1"/>
</dbReference>
<keyword evidence="15" id="KW-0966">Cell projection</keyword>
<comment type="subcellular location">
    <subcellularLocation>
        <location evidence="1">Bacterial flagellum basal body</location>
    </subcellularLocation>
    <subcellularLocation>
        <location evidence="2">Cell inner membrane</location>
        <topology evidence="2">Peripheral membrane protein</topology>
        <orientation evidence="2">Cytoplasmic side</orientation>
    </subcellularLocation>
</comment>
<dbReference type="PANTHER" id="PTHR30534">
    <property type="entry name" value="FLAGELLAR MOTOR SWITCH PROTEIN FLIG"/>
    <property type="match status" value="1"/>
</dbReference>
<dbReference type="GO" id="GO:0005886">
    <property type="term" value="C:plasma membrane"/>
    <property type="evidence" value="ECO:0007669"/>
    <property type="project" value="UniProtKB-SubCell"/>
</dbReference>
<gene>
    <name evidence="15" type="primary">fliG</name>
    <name evidence="14" type="ORF">ABIC99_002763</name>
    <name evidence="15" type="ORF">EWH46_13555</name>
</gene>
<dbReference type="SUPFAM" id="SSF48029">
    <property type="entry name" value="FliG"/>
    <property type="match status" value="2"/>
</dbReference>